<gene>
    <name evidence="7" type="ORF">EYE40_03495</name>
</gene>
<evidence type="ECO:0000256" key="2">
    <source>
        <dbReference type="ARBA" id="ARBA00022598"/>
    </source>
</evidence>
<evidence type="ECO:0000256" key="4">
    <source>
        <dbReference type="ARBA" id="ARBA00023098"/>
    </source>
</evidence>
<evidence type="ECO:0000259" key="6">
    <source>
        <dbReference type="Pfam" id="PF00501"/>
    </source>
</evidence>
<evidence type="ECO:0000256" key="1">
    <source>
        <dbReference type="ARBA" id="ARBA00006432"/>
    </source>
</evidence>
<dbReference type="GO" id="GO:0016020">
    <property type="term" value="C:membrane"/>
    <property type="evidence" value="ECO:0007669"/>
    <property type="project" value="TreeGrafter"/>
</dbReference>
<dbReference type="InterPro" id="IPR020845">
    <property type="entry name" value="AMP-binding_CS"/>
</dbReference>
<keyword evidence="8" id="KW-1185">Reference proteome</keyword>
<protein>
    <recommendedName>
        <fullName evidence="5">Acyl-CoA synthetase</fullName>
    </recommendedName>
</protein>
<name>A0A4Q9GP70_9MICO</name>
<dbReference type="GO" id="GO:0004467">
    <property type="term" value="F:long-chain fatty acid-CoA ligase activity"/>
    <property type="evidence" value="ECO:0007669"/>
    <property type="project" value="TreeGrafter"/>
</dbReference>
<comment type="caution">
    <text evidence="7">The sequence shown here is derived from an EMBL/GenBank/DDBJ whole genome shotgun (WGS) entry which is preliminary data.</text>
</comment>
<organism evidence="7 8">
    <name type="scientific">Glaciihabitans arcticus</name>
    <dbReference type="NCBI Taxonomy" id="2668039"/>
    <lineage>
        <taxon>Bacteria</taxon>
        <taxon>Bacillati</taxon>
        <taxon>Actinomycetota</taxon>
        <taxon>Actinomycetes</taxon>
        <taxon>Micrococcales</taxon>
        <taxon>Microbacteriaceae</taxon>
        <taxon>Glaciihabitans</taxon>
    </lineage>
</organism>
<dbReference type="PANTHER" id="PTHR43272">
    <property type="entry name" value="LONG-CHAIN-FATTY-ACID--COA LIGASE"/>
    <property type="match status" value="1"/>
</dbReference>
<dbReference type="Proteomes" id="UP000294194">
    <property type="component" value="Unassembled WGS sequence"/>
</dbReference>
<dbReference type="PANTHER" id="PTHR43272:SF32">
    <property type="entry name" value="AMP-DEPENDENT SYNTHETASE_LIGASE DOMAIN-CONTAINING PROTEIN"/>
    <property type="match status" value="1"/>
</dbReference>
<keyword evidence="4" id="KW-0443">Lipid metabolism</keyword>
<evidence type="ECO:0000313" key="8">
    <source>
        <dbReference type="Proteomes" id="UP000294194"/>
    </source>
</evidence>
<dbReference type="AlphaFoldDB" id="A0A4Q9GP70"/>
<dbReference type="SUPFAM" id="SSF56801">
    <property type="entry name" value="Acetyl-CoA synthetase-like"/>
    <property type="match status" value="1"/>
</dbReference>
<feature type="domain" description="AMP-dependent synthetase/ligase" evidence="6">
    <location>
        <begin position="88"/>
        <end position="470"/>
    </location>
</feature>
<evidence type="ECO:0000256" key="3">
    <source>
        <dbReference type="ARBA" id="ARBA00022832"/>
    </source>
</evidence>
<dbReference type="InterPro" id="IPR042099">
    <property type="entry name" value="ANL_N_sf"/>
</dbReference>
<sequence>MSIPIACTSVEFSDSTARSPLIGRCYTRIFADRIGKLIRPGAKGVTVTEVFTPAAVAADPQANATDLLVDRVAIDPSAALFALPTADGGWSDLSAGDFLAQVVALAKGFTAAGIEPGQKVAFQCKTRYEWTLVDFALWFAGAIMVPIYETSSPSQVQWNITDSGATAMIVETADHFARFDEIRGDLPQVTQLWQVDLGDLDKLVAGGTEIPDAEIERRRNLAVGSDIATLIYTSGSTGRPKGVVLTHSNFVELVRNSAIGMADVVNPQSSTLLFITTAHIFARFISVLSIHGGVKVGHQPDTKLLLPSMASFKPTFLLAVPRVFEKVYNSSEQKAESGGKGKIFRKAADVAIAHSKALDTGSVPLGLKLQFALYDRLVLSKIRTALGGRVKYAVSGSAPLGSRLGHFYRSLGLQILEGYGLTETTAPATVNLTTRFKIGTTGPAIPGVGIRISDDGEISVKGVNVFGGYWNNEAATAEVMDGEWFKTGDLGSLDSDGYLSITGRKKEIIVTAGGKNVSPAALEDPIRANPLIGQVVVVGDQKPFISALVTLDAEMLPTWLKNNGEDASLTLAQASVNPTVVAEVQKAIDHANALVSRAESIRKFQILATELTEASGHLTPKMSIKRNIIVEDFADVIEGIYGGAPATEGISLAG</sequence>
<keyword evidence="3" id="KW-0276">Fatty acid metabolism</keyword>
<dbReference type="InterPro" id="IPR000873">
    <property type="entry name" value="AMP-dep_synth/lig_dom"/>
</dbReference>
<keyword evidence="2 7" id="KW-0436">Ligase</keyword>
<dbReference type="EMBL" id="SISG01000001">
    <property type="protein sequence ID" value="TBN56536.1"/>
    <property type="molecule type" value="Genomic_DNA"/>
</dbReference>
<comment type="similarity">
    <text evidence="1">Belongs to the ATP-dependent AMP-binding enzyme family.</text>
</comment>
<evidence type="ECO:0000256" key="5">
    <source>
        <dbReference type="ARBA" id="ARBA00032875"/>
    </source>
</evidence>
<dbReference type="Pfam" id="PF23562">
    <property type="entry name" value="AMP-binding_C_3"/>
    <property type="match status" value="1"/>
</dbReference>
<dbReference type="Gene3D" id="3.40.50.12780">
    <property type="entry name" value="N-terminal domain of ligase-like"/>
    <property type="match status" value="1"/>
</dbReference>
<accession>A0A4Q9GP70</accession>
<reference evidence="8" key="1">
    <citation type="submission" date="2019-02" db="EMBL/GenBank/DDBJ databases">
        <title>Glaciihabitans arcticus sp. nov., a psychrotolerant bacterium isolated from polar soil.</title>
        <authorList>
            <person name="Dahal R.H."/>
        </authorList>
    </citation>
    <scope>NUCLEOTIDE SEQUENCE [LARGE SCALE GENOMIC DNA]</scope>
    <source>
        <strain evidence="8">RP-3-7</strain>
    </source>
</reference>
<dbReference type="PROSITE" id="PS00455">
    <property type="entry name" value="AMP_BINDING"/>
    <property type="match status" value="1"/>
</dbReference>
<dbReference type="CDD" id="cd05907">
    <property type="entry name" value="VL_LC_FACS_like"/>
    <property type="match status" value="1"/>
</dbReference>
<proteinExistence type="inferred from homology"/>
<evidence type="ECO:0000313" key="7">
    <source>
        <dbReference type="EMBL" id="TBN56536.1"/>
    </source>
</evidence>
<dbReference type="Pfam" id="PF00501">
    <property type="entry name" value="AMP-binding"/>
    <property type="match status" value="1"/>
</dbReference>